<reference evidence="3 4" key="1">
    <citation type="submission" date="2019-07" db="EMBL/GenBank/DDBJ databases">
        <title>Genomic Encyclopedia of Archaeal and Bacterial Type Strains, Phase II (KMG-II): from individual species to whole genera.</title>
        <authorList>
            <person name="Goeker M."/>
        </authorList>
    </citation>
    <scope>NUCLEOTIDE SEQUENCE [LARGE SCALE GENOMIC DNA]</scope>
    <source>
        <strain evidence="3 4">ATCC BAA-1854</strain>
    </source>
</reference>
<evidence type="ECO:0000256" key="1">
    <source>
        <dbReference type="SAM" id="SignalP"/>
    </source>
</evidence>
<organism evidence="3 4">
    <name type="scientific">Mucilaginibacter frigoritolerans</name>
    <dbReference type="NCBI Taxonomy" id="652788"/>
    <lineage>
        <taxon>Bacteria</taxon>
        <taxon>Pseudomonadati</taxon>
        <taxon>Bacteroidota</taxon>
        <taxon>Sphingobacteriia</taxon>
        <taxon>Sphingobacteriales</taxon>
        <taxon>Sphingobacteriaceae</taxon>
        <taxon>Mucilaginibacter</taxon>
    </lineage>
</organism>
<evidence type="ECO:0000313" key="4">
    <source>
        <dbReference type="Proteomes" id="UP000317010"/>
    </source>
</evidence>
<dbReference type="Pfam" id="PF14344">
    <property type="entry name" value="DUF4397"/>
    <property type="match status" value="1"/>
</dbReference>
<comment type="caution">
    <text evidence="3">The sequence shown here is derived from an EMBL/GenBank/DDBJ whole genome shotgun (WGS) entry which is preliminary data.</text>
</comment>
<keyword evidence="1" id="KW-0732">Signal</keyword>
<feature type="signal peptide" evidence="1">
    <location>
        <begin position="1"/>
        <end position="29"/>
    </location>
</feature>
<name>A0A562TUK6_9SPHI</name>
<dbReference type="OrthoDB" id="9792011at2"/>
<feature type="domain" description="DUF4397" evidence="2">
    <location>
        <begin position="41"/>
        <end position="155"/>
    </location>
</feature>
<dbReference type="InterPro" id="IPR025510">
    <property type="entry name" value="DUF4397"/>
</dbReference>
<sequence length="239" mass="25793">MKIYKNAPKNLFAKIGAACLISIALSSCLKDNNTYYNPPVALVTVVQASPDEPNLDFFLESTKVNQNPITYNSGVDYFKAYTGKRTLNFYTTGTTTKIFSDTATFKQNYIYSVFLANKATSPELVILRDSISQPSGNNASIRFINLSPDAPSVDFAVKGGSSVITANKAYKGFSSFAPIAGNNSYTFQVLQTGTNTVLASLPSTTLQAGSVYTFWFTGLATPTNTTDGLSLNIMSNATY</sequence>
<proteinExistence type="predicted"/>
<dbReference type="AlphaFoldDB" id="A0A562TUK6"/>
<gene>
    <name evidence="3" type="ORF">JN11_03888</name>
</gene>
<dbReference type="Proteomes" id="UP000317010">
    <property type="component" value="Unassembled WGS sequence"/>
</dbReference>
<feature type="chain" id="PRO_5021889227" evidence="1">
    <location>
        <begin position="30"/>
        <end position="239"/>
    </location>
</feature>
<keyword evidence="4" id="KW-1185">Reference proteome</keyword>
<dbReference type="RefSeq" id="WP_144915126.1">
    <property type="nucleotide sequence ID" value="NZ_VLLI01000012.1"/>
</dbReference>
<accession>A0A562TUK6</accession>
<dbReference type="PROSITE" id="PS51257">
    <property type="entry name" value="PROKAR_LIPOPROTEIN"/>
    <property type="match status" value="1"/>
</dbReference>
<evidence type="ECO:0000259" key="2">
    <source>
        <dbReference type="Pfam" id="PF14344"/>
    </source>
</evidence>
<protein>
    <submittedName>
        <fullName evidence="3">Uncharacterized protein DUF4397</fullName>
    </submittedName>
</protein>
<evidence type="ECO:0000313" key="3">
    <source>
        <dbReference type="EMBL" id="TWI96776.1"/>
    </source>
</evidence>
<dbReference type="EMBL" id="VLLI01000012">
    <property type="protein sequence ID" value="TWI96776.1"/>
    <property type="molecule type" value="Genomic_DNA"/>
</dbReference>